<dbReference type="InParanoid" id="D7TGB8"/>
<dbReference type="HOGENOM" id="CLU_2820269_0_0_1"/>
<dbReference type="EMBL" id="FN595817">
    <property type="protein sequence ID" value="CBI29541.3"/>
    <property type="molecule type" value="Genomic_DNA"/>
</dbReference>
<feature type="non-terminal residue" evidence="1">
    <location>
        <position position="1"/>
    </location>
</feature>
<protein>
    <submittedName>
        <fullName evidence="1">Uncharacterized protein</fullName>
    </submittedName>
</protein>
<sequence>EKFCFWKKEKNPTTILKVTEERQLILKCNQTITFLRIGTRSNLNFIIDRFPEHPFYLFEVRAHLILS</sequence>
<keyword evidence="2" id="KW-1185">Reference proteome</keyword>
<proteinExistence type="predicted"/>
<gene>
    <name evidence="1" type="ORF">VIT_00s0650g00010</name>
</gene>
<organism evidence="1 2">
    <name type="scientific">Vitis vinifera</name>
    <name type="common">Grape</name>
    <dbReference type="NCBI Taxonomy" id="29760"/>
    <lineage>
        <taxon>Eukaryota</taxon>
        <taxon>Viridiplantae</taxon>
        <taxon>Streptophyta</taxon>
        <taxon>Embryophyta</taxon>
        <taxon>Tracheophyta</taxon>
        <taxon>Spermatophyta</taxon>
        <taxon>Magnoliopsida</taxon>
        <taxon>eudicotyledons</taxon>
        <taxon>Gunneridae</taxon>
        <taxon>Pentapetalae</taxon>
        <taxon>rosids</taxon>
        <taxon>Vitales</taxon>
        <taxon>Vitaceae</taxon>
        <taxon>Viteae</taxon>
        <taxon>Vitis</taxon>
    </lineage>
</organism>
<reference evidence="2" key="1">
    <citation type="journal article" date="2007" name="Nature">
        <title>The grapevine genome sequence suggests ancestral hexaploidization in major angiosperm phyla.</title>
        <authorList>
            <consortium name="The French-Italian Public Consortium for Grapevine Genome Characterization."/>
            <person name="Jaillon O."/>
            <person name="Aury J.-M."/>
            <person name="Noel B."/>
            <person name="Policriti A."/>
            <person name="Clepet C."/>
            <person name="Casagrande A."/>
            <person name="Choisne N."/>
            <person name="Aubourg S."/>
            <person name="Vitulo N."/>
            <person name="Jubin C."/>
            <person name="Vezzi A."/>
            <person name="Legeai F."/>
            <person name="Hugueney P."/>
            <person name="Dasilva C."/>
            <person name="Horner D."/>
            <person name="Mica E."/>
            <person name="Jublot D."/>
            <person name="Poulain J."/>
            <person name="Bruyere C."/>
            <person name="Billault A."/>
            <person name="Segurens B."/>
            <person name="Gouyvenoux M."/>
            <person name="Ugarte E."/>
            <person name="Cattonaro F."/>
            <person name="Anthouard V."/>
            <person name="Vico V."/>
            <person name="Del Fabbro C."/>
            <person name="Alaux M."/>
            <person name="Di Gaspero G."/>
            <person name="Dumas V."/>
            <person name="Felice N."/>
            <person name="Paillard S."/>
            <person name="Juman I."/>
            <person name="Moroldo M."/>
            <person name="Scalabrin S."/>
            <person name="Canaguier A."/>
            <person name="Le Clainche I."/>
            <person name="Malacrida G."/>
            <person name="Durand E."/>
            <person name="Pesole G."/>
            <person name="Laucou V."/>
            <person name="Chatelet P."/>
            <person name="Merdinoglu D."/>
            <person name="Delledonne M."/>
            <person name="Pezzotti M."/>
            <person name="Lecharny A."/>
            <person name="Scarpelli C."/>
            <person name="Artiguenave F."/>
            <person name="Pe M.E."/>
            <person name="Valle G."/>
            <person name="Morgante M."/>
            <person name="Caboche M."/>
            <person name="Adam-Blondon A.-F."/>
            <person name="Weissenbach J."/>
            <person name="Quetier F."/>
            <person name="Wincker P."/>
        </authorList>
    </citation>
    <scope>NUCLEOTIDE SEQUENCE [LARGE SCALE GENOMIC DNA]</scope>
    <source>
        <strain evidence="2">cv. Pinot noir / PN40024</strain>
    </source>
</reference>
<dbReference type="PaxDb" id="29760-VIT_00s0650g00010.t01"/>
<dbReference type="Proteomes" id="UP000009183">
    <property type="component" value="Unassembled WGS sequence, unordered"/>
</dbReference>
<dbReference type="AlphaFoldDB" id="D7TGB8"/>
<accession>D7TGB8</accession>
<evidence type="ECO:0000313" key="1">
    <source>
        <dbReference type="EMBL" id="CBI29541.3"/>
    </source>
</evidence>
<evidence type="ECO:0000313" key="2">
    <source>
        <dbReference type="Proteomes" id="UP000009183"/>
    </source>
</evidence>
<name>D7TGB8_VITVI</name>